<protein>
    <recommendedName>
        <fullName evidence="4">SCP domain-containing protein</fullName>
    </recommendedName>
</protein>
<dbReference type="SUPFAM" id="SSF55797">
    <property type="entry name" value="PR-1-like"/>
    <property type="match status" value="1"/>
</dbReference>
<feature type="chain" id="PRO_5013734431" description="SCP domain-containing protein" evidence="1">
    <location>
        <begin position="19"/>
        <end position="234"/>
    </location>
</feature>
<dbReference type="AlphaFoldDB" id="A0A2G5TVP5"/>
<dbReference type="InterPro" id="IPR035940">
    <property type="entry name" value="CAP_sf"/>
</dbReference>
<dbReference type="EMBL" id="PDUG01000004">
    <property type="protein sequence ID" value="PIC31352.1"/>
    <property type="molecule type" value="Genomic_DNA"/>
</dbReference>
<evidence type="ECO:0000313" key="2">
    <source>
        <dbReference type="EMBL" id="PIC31352.1"/>
    </source>
</evidence>
<evidence type="ECO:0000313" key="3">
    <source>
        <dbReference type="Proteomes" id="UP000230233"/>
    </source>
</evidence>
<dbReference type="Gene3D" id="3.40.33.10">
    <property type="entry name" value="CAP"/>
    <property type="match status" value="1"/>
</dbReference>
<keyword evidence="3" id="KW-1185">Reference proteome</keyword>
<comment type="caution">
    <text evidence="2">The sequence shown here is derived from an EMBL/GenBank/DDBJ whole genome shotgun (WGS) entry which is preliminary data.</text>
</comment>
<evidence type="ECO:0008006" key="4">
    <source>
        <dbReference type="Google" id="ProtNLM"/>
    </source>
</evidence>
<gene>
    <name evidence="2" type="primary">Cnig_chr_IV.g12081</name>
    <name evidence="2" type="ORF">B9Z55_012081</name>
</gene>
<dbReference type="OrthoDB" id="5892894at2759"/>
<feature type="signal peptide" evidence="1">
    <location>
        <begin position="1"/>
        <end position="18"/>
    </location>
</feature>
<keyword evidence="1" id="KW-0732">Signal</keyword>
<organism evidence="2 3">
    <name type="scientific">Caenorhabditis nigoni</name>
    <dbReference type="NCBI Taxonomy" id="1611254"/>
    <lineage>
        <taxon>Eukaryota</taxon>
        <taxon>Metazoa</taxon>
        <taxon>Ecdysozoa</taxon>
        <taxon>Nematoda</taxon>
        <taxon>Chromadorea</taxon>
        <taxon>Rhabditida</taxon>
        <taxon>Rhabditina</taxon>
        <taxon>Rhabditomorpha</taxon>
        <taxon>Rhabditoidea</taxon>
        <taxon>Rhabditidae</taxon>
        <taxon>Peloderinae</taxon>
        <taxon>Caenorhabditis</taxon>
    </lineage>
</organism>
<sequence>MKTLVFLSVALLMVEIRGQPLLVNMMGSKTVIVDKEATLNFLNQERKEYAKKNKISNMHKLIWDENLAVRAQTQDFANDKKTMRTGRIDGNEWTERQAKKFREQFGSHPEILIQSLDRWRILGMEELVPHQKRVGCAPNFYVNSQRATTHTLCVFEPEATGNSFSVPKGDPGSKCTQGYTNQDGLCALPAPEKPATPGKPEKLVAATEETISDSVNFKKPIYLISMIILVNWVW</sequence>
<reference evidence="3" key="1">
    <citation type="submission" date="2017-10" db="EMBL/GenBank/DDBJ databases">
        <title>Rapid genome shrinkage in a self-fertile nematode reveals novel sperm competition proteins.</title>
        <authorList>
            <person name="Yin D."/>
            <person name="Schwarz E.M."/>
            <person name="Thomas C.G."/>
            <person name="Felde R.L."/>
            <person name="Korf I.F."/>
            <person name="Cutter A.D."/>
            <person name="Schartner C.M."/>
            <person name="Ralston E.J."/>
            <person name="Meyer B.J."/>
            <person name="Haag E.S."/>
        </authorList>
    </citation>
    <scope>NUCLEOTIDE SEQUENCE [LARGE SCALE GENOMIC DNA]</scope>
    <source>
        <strain evidence="3">JU1422</strain>
    </source>
</reference>
<proteinExistence type="predicted"/>
<accession>A0A2G5TVP5</accession>
<name>A0A2G5TVP5_9PELO</name>
<evidence type="ECO:0000256" key="1">
    <source>
        <dbReference type="SAM" id="SignalP"/>
    </source>
</evidence>
<dbReference type="Proteomes" id="UP000230233">
    <property type="component" value="Chromosome IV"/>
</dbReference>